<reference evidence="1 2" key="1">
    <citation type="submission" date="2022-06" db="EMBL/GenBank/DDBJ databases">
        <title>Halomicroarcula sp. a new haloarchaeum isolate from saline soil.</title>
        <authorList>
            <person name="Strakova D."/>
            <person name="Galisteo C."/>
            <person name="Sanchez-Porro C."/>
            <person name="Ventosa A."/>
        </authorList>
    </citation>
    <scope>NUCLEOTIDE SEQUENCE [LARGE SCALE GENOMIC DNA]</scope>
    <source>
        <strain evidence="1 2">S3CR25-11</strain>
    </source>
</reference>
<name>A0ABU2FJJ5_9EURY</name>
<proteinExistence type="predicted"/>
<evidence type="ECO:0000313" key="2">
    <source>
        <dbReference type="Proteomes" id="UP001268864"/>
    </source>
</evidence>
<gene>
    <name evidence="1" type="ORF">NDI86_02275</name>
</gene>
<dbReference type="RefSeq" id="WP_310898772.1">
    <property type="nucleotide sequence ID" value="NZ_JAMQOS010000001.1"/>
</dbReference>
<organism evidence="1 2">
    <name type="scientific">Haloarcula onubensis</name>
    <dbReference type="NCBI Taxonomy" id="2950539"/>
    <lineage>
        <taxon>Archaea</taxon>
        <taxon>Methanobacteriati</taxon>
        <taxon>Methanobacteriota</taxon>
        <taxon>Stenosarchaea group</taxon>
        <taxon>Halobacteria</taxon>
        <taxon>Halobacteriales</taxon>
        <taxon>Haloarculaceae</taxon>
        <taxon>Haloarcula</taxon>
    </lineage>
</organism>
<comment type="caution">
    <text evidence="1">The sequence shown here is derived from an EMBL/GenBank/DDBJ whole genome shotgun (WGS) entry which is preliminary data.</text>
</comment>
<protein>
    <submittedName>
        <fullName evidence="1">Uncharacterized protein</fullName>
    </submittedName>
</protein>
<dbReference type="Proteomes" id="UP001268864">
    <property type="component" value="Unassembled WGS sequence"/>
</dbReference>
<evidence type="ECO:0000313" key="1">
    <source>
        <dbReference type="EMBL" id="MDS0280930.1"/>
    </source>
</evidence>
<sequence>MEFPKASEGILPGVYDLLDDHIERVEEVLRNQFEIEERGDAEVILWGEASEQDFLEAMHEDALVMVPFFQKITGLPTREFERVYGIDGVDRIKGWSRKDLRKSERGQELADAVDDLLPAEMYLETALYSFYMLWENDQRRHERSDYEITVREYLEDQGISVKKDESIPGQPDLVIPKSSPYKVIGEVRALHRNDFRKRNKNFDSEATKAKANWPNAKFVVVAKFPQNQVDNSREELRGEVEAINSQIDAVFFPDEMDDFIEQLEDWDVNRSEPTEQAELSE</sequence>
<accession>A0ABU2FJJ5</accession>
<dbReference type="EMBL" id="JAMQOS010000001">
    <property type="protein sequence ID" value="MDS0280930.1"/>
    <property type="molecule type" value="Genomic_DNA"/>
</dbReference>
<keyword evidence="2" id="KW-1185">Reference proteome</keyword>